<dbReference type="InterPro" id="IPR046496">
    <property type="entry name" value="DUF6589"/>
</dbReference>
<protein>
    <recommendedName>
        <fullName evidence="1">DUF6589 domain-containing protein</fullName>
    </recommendedName>
</protein>
<evidence type="ECO:0000313" key="3">
    <source>
        <dbReference type="Proteomes" id="UP001152795"/>
    </source>
</evidence>
<dbReference type="EMBL" id="CACRXK020001014">
    <property type="protein sequence ID" value="CAB3986426.1"/>
    <property type="molecule type" value="Genomic_DNA"/>
</dbReference>
<dbReference type="OrthoDB" id="5984493at2759"/>
<dbReference type="Pfam" id="PF20231">
    <property type="entry name" value="DUF6589"/>
    <property type="match status" value="1"/>
</dbReference>
<keyword evidence="3" id="KW-1185">Reference proteome</keyword>
<evidence type="ECO:0000259" key="1">
    <source>
        <dbReference type="Pfam" id="PF20231"/>
    </source>
</evidence>
<evidence type="ECO:0000313" key="2">
    <source>
        <dbReference type="EMBL" id="CAB3986426.1"/>
    </source>
</evidence>
<gene>
    <name evidence="2" type="ORF">PACLA_8A045005</name>
</gene>
<organism evidence="2 3">
    <name type="scientific">Paramuricea clavata</name>
    <name type="common">Red gorgonian</name>
    <name type="synonym">Violescent sea-whip</name>
    <dbReference type="NCBI Taxonomy" id="317549"/>
    <lineage>
        <taxon>Eukaryota</taxon>
        <taxon>Metazoa</taxon>
        <taxon>Cnidaria</taxon>
        <taxon>Anthozoa</taxon>
        <taxon>Octocorallia</taxon>
        <taxon>Malacalcyonacea</taxon>
        <taxon>Plexauridae</taxon>
        <taxon>Paramuricea</taxon>
    </lineage>
</organism>
<feature type="domain" description="DUF6589" evidence="1">
    <location>
        <begin position="32"/>
        <end position="298"/>
    </location>
</feature>
<sequence>MAETMQKQRFLTINIIVRKLERFIYSSLHKAGSVREVGTLKFFREKYNRRNVTPEKVTKSYEGSEQFLLSVGKAYLLEAATSFWGIEKLDDQPTEYVPPAGIAHMTKEKKKEYFNLVIGKFVDEYIIPDPERENELQINSTKEGSFEADRVRFYGLNMIELFVFLMQLIDTTKEGDGRRNNINKKRLLQYFKSSSSCQNYSVEMFTSIAQVEAMLSEEMAHRLTWGQFVNWNGGQGRNIACDMAQEICNRVSKDVVKGMGANKTTKAMVRASRAAAGVKQVVQAMEKASDIKKNSNKHSHKKSDEDELLMFQDLRKLRPFAIISGRHHNHFHDIALSPTSTIDMSNFFKWLQKHKRQISMGFKK</sequence>
<comment type="caution">
    <text evidence="2">The sequence shown here is derived from an EMBL/GenBank/DDBJ whole genome shotgun (WGS) entry which is preliminary data.</text>
</comment>
<name>A0A7D9HMZ2_PARCT</name>
<accession>A0A7D9HMZ2</accession>
<dbReference type="Proteomes" id="UP001152795">
    <property type="component" value="Unassembled WGS sequence"/>
</dbReference>
<dbReference type="AlphaFoldDB" id="A0A7D9HMZ2"/>
<proteinExistence type="predicted"/>
<reference evidence="2" key="1">
    <citation type="submission" date="2020-04" db="EMBL/GenBank/DDBJ databases">
        <authorList>
            <person name="Alioto T."/>
            <person name="Alioto T."/>
            <person name="Gomez Garrido J."/>
        </authorList>
    </citation>
    <scope>NUCLEOTIDE SEQUENCE</scope>
    <source>
        <strain evidence="2">A484AB</strain>
    </source>
</reference>